<evidence type="ECO:0000256" key="7">
    <source>
        <dbReference type="ARBA" id="ARBA00023163"/>
    </source>
</evidence>
<keyword evidence="5" id="KW-0805">Transcription regulation</keyword>
<feature type="domain" description="BHLH" evidence="11">
    <location>
        <begin position="302"/>
        <end position="351"/>
    </location>
</feature>
<evidence type="ECO:0000256" key="5">
    <source>
        <dbReference type="ARBA" id="ARBA00023015"/>
    </source>
</evidence>
<dbReference type="FunFam" id="4.10.280.10:FF:000032">
    <property type="entry name" value="Transcription factor bHLH123 family"/>
    <property type="match status" value="1"/>
</dbReference>
<dbReference type="PANTHER" id="PTHR15160:SF3">
    <property type="entry name" value="BIFUNCTIONAL NUCLEASE 1"/>
    <property type="match status" value="1"/>
</dbReference>
<feature type="domain" description="BFN" evidence="12">
    <location>
        <begin position="529"/>
        <end position="664"/>
    </location>
</feature>
<evidence type="ECO:0000259" key="11">
    <source>
        <dbReference type="PROSITE" id="PS50888"/>
    </source>
</evidence>
<evidence type="ECO:0000256" key="6">
    <source>
        <dbReference type="ARBA" id="ARBA00023125"/>
    </source>
</evidence>
<dbReference type="PROSITE" id="PS50888">
    <property type="entry name" value="BHLH"/>
    <property type="match status" value="1"/>
</dbReference>
<dbReference type="Pfam" id="PF02577">
    <property type="entry name" value="BFN_dom"/>
    <property type="match status" value="1"/>
</dbReference>
<dbReference type="Proteomes" id="UP000325577">
    <property type="component" value="Linkage Group LG15"/>
</dbReference>
<organism evidence="13 14">
    <name type="scientific">Nyssa sinensis</name>
    <dbReference type="NCBI Taxonomy" id="561372"/>
    <lineage>
        <taxon>Eukaryota</taxon>
        <taxon>Viridiplantae</taxon>
        <taxon>Streptophyta</taxon>
        <taxon>Embryophyta</taxon>
        <taxon>Tracheophyta</taxon>
        <taxon>Spermatophyta</taxon>
        <taxon>Magnoliopsida</taxon>
        <taxon>eudicotyledons</taxon>
        <taxon>Gunneridae</taxon>
        <taxon>Pentapetalae</taxon>
        <taxon>asterids</taxon>
        <taxon>Cornales</taxon>
        <taxon>Nyssaceae</taxon>
        <taxon>Nyssa</taxon>
    </lineage>
</organism>
<dbReference type="InterPro" id="IPR003729">
    <property type="entry name" value="Bi_nuclease_dom"/>
</dbReference>
<dbReference type="SUPFAM" id="SSF103256">
    <property type="entry name" value="Hypothetical protein TM0160"/>
    <property type="match status" value="1"/>
</dbReference>
<dbReference type="PANTHER" id="PTHR15160">
    <property type="entry name" value="VON HIPPEL-LINDAU PROTEIN"/>
    <property type="match status" value="1"/>
</dbReference>
<dbReference type="InterPro" id="IPR011598">
    <property type="entry name" value="bHLH_dom"/>
</dbReference>
<keyword evidence="6" id="KW-0238">DNA-binding</keyword>
<proteinExistence type="inferred from homology"/>
<evidence type="ECO:0000256" key="1">
    <source>
        <dbReference type="ARBA" id="ARBA00004123"/>
    </source>
</evidence>
<keyword evidence="7" id="KW-0804">Transcription</keyword>
<comment type="function">
    <text evidence="9">Bifunctional nuclease with both RNase and DNase activities. Involved in basal defense response. Participates in abscisic acid-derived callose deposition following infection by a necrotrophic pathogen.</text>
</comment>
<dbReference type="GO" id="GO:0004518">
    <property type="term" value="F:nuclease activity"/>
    <property type="evidence" value="ECO:0007669"/>
    <property type="project" value="UniProtKB-UniRule"/>
</dbReference>
<accession>A0A5J5B4P2</accession>
<keyword evidence="8" id="KW-0539">Nucleus</keyword>
<evidence type="ECO:0000259" key="12">
    <source>
        <dbReference type="PROSITE" id="PS51658"/>
    </source>
</evidence>
<evidence type="ECO:0000256" key="10">
    <source>
        <dbReference type="SAM" id="MobiDB-lite"/>
    </source>
</evidence>
<dbReference type="InterPro" id="IPR045239">
    <property type="entry name" value="bHLH95_bHLH"/>
</dbReference>
<dbReference type="GO" id="GO:0030891">
    <property type="term" value="C:VCB complex"/>
    <property type="evidence" value="ECO:0007669"/>
    <property type="project" value="TreeGrafter"/>
</dbReference>
<evidence type="ECO:0008006" key="15">
    <source>
        <dbReference type="Google" id="ProtNLM"/>
    </source>
</evidence>
<dbReference type="SUPFAM" id="SSF47459">
    <property type="entry name" value="HLH, helix-loop-helix DNA-binding domain"/>
    <property type="match status" value="1"/>
</dbReference>
<protein>
    <recommendedName>
        <fullName evidence="15">BHLH domain-containing protein</fullName>
    </recommendedName>
</protein>
<gene>
    <name evidence="13" type="ORF">F0562_027198</name>
</gene>
<feature type="region of interest" description="Disordered" evidence="10">
    <location>
        <begin position="255"/>
        <end position="305"/>
    </location>
</feature>
<keyword evidence="4" id="KW-0378">Hydrolase</keyword>
<dbReference type="Gene3D" id="4.10.280.10">
    <property type="entry name" value="Helix-loop-helix DNA-binding domain"/>
    <property type="match status" value="1"/>
</dbReference>
<name>A0A5J5B4P2_9ASTE</name>
<dbReference type="GO" id="GO:0003677">
    <property type="term" value="F:DNA binding"/>
    <property type="evidence" value="ECO:0007669"/>
    <property type="project" value="UniProtKB-KW"/>
</dbReference>
<comment type="similarity">
    <text evidence="2">Belongs to the bifunctional nuclease family.</text>
</comment>
<dbReference type="Gene3D" id="3.10.690.10">
    <property type="entry name" value="Bifunctional nuclease domain"/>
    <property type="match status" value="1"/>
</dbReference>
<evidence type="ECO:0000256" key="9">
    <source>
        <dbReference type="ARBA" id="ARBA00025428"/>
    </source>
</evidence>
<reference evidence="13 14" key="1">
    <citation type="submission" date="2019-09" db="EMBL/GenBank/DDBJ databases">
        <title>A chromosome-level genome assembly of the Chinese tupelo Nyssa sinensis.</title>
        <authorList>
            <person name="Yang X."/>
            <person name="Kang M."/>
            <person name="Yang Y."/>
            <person name="Xiong H."/>
            <person name="Wang M."/>
            <person name="Zhang Z."/>
            <person name="Wang Z."/>
            <person name="Wu H."/>
            <person name="Ma T."/>
            <person name="Liu J."/>
            <person name="Xi Z."/>
        </authorList>
    </citation>
    <scope>NUCLEOTIDE SEQUENCE [LARGE SCALE GENOMIC DNA]</scope>
    <source>
        <strain evidence="13">J267</strain>
        <tissue evidence="13">Leaf</tissue>
    </source>
</reference>
<evidence type="ECO:0000256" key="8">
    <source>
        <dbReference type="ARBA" id="ARBA00023242"/>
    </source>
</evidence>
<comment type="subunit">
    <text evidence="3">Homodimer.</text>
</comment>
<dbReference type="GO" id="GO:0005634">
    <property type="term" value="C:nucleus"/>
    <property type="evidence" value="ECO:0007669"/>
    <property type="project" value="UniProtKB-SubCell"/>
</dbReference>
<feature type="compositionally biased region" description="Polar residues" evidence="10">
    <location>
        <begin position="256"/>
        <end position="268"/>
    </location>
</feature>
<evidence type="ECO:0000256" key="4">
    <source>
        <dbReference type="ARBA" id="ARBA00022722"/>
    </source>
</evidence>
<evidence type="ECO:0000256" key="3">
    <source>
        <dbReference type="ARBA" id="ARBA00011738"/>
    </source>
</evidence>
<keyword evidence="14" id="KW-1185">Reference proteome</keyword>
<dbReference type="InterPro" id="IPR036638">
    <property type="entry name" value="HLH_DNA-bd_sf"/>
</dbReference>
<sequence>MESANLHHQHHQLQDQLVGSSPLATPSFYGVGSTHAWTPNTILNNGNFNPNMNGVIMNSRDSRQQNEILLSSLNNSMIQDLGFHWPSNAAAGSFTTTDQSAHDLHLARIKEELSDSYPKFTDMINSSATTIDQDFQLQPTSYLKNHEQKDLNELSERLLLRNFSSGCQINGPQLPPGEYYYSNAQNCSRGNFSQIFPTVNISNLNRSSSAISSPLDMNMQALELFSSAGVCGNLSQPSHGHLGLFKESLSYGLDHMQQSSHRPSNSPTKKPPFTDGVTELAKRPSSILKPRAPPAATKKSRLESRATCPPFKVRKEKLGDRIAALQQLVAPFGKTDTASVLMEAIGYIKFLQNQVETLSVPYMKSSRNKIRSRITQEDNIELGLLLPGYELESLRVVYEQAFGFLSGGEMGSLQGPVICPAVHAKQTGVYTLPVYRPLMKATIFRNGCWRFKGINCGRINSVNHQLCIHKCKSVRCSFSSSSNGDGSMAENFNENDEDYVNSSVVEAVEVKSGPDGFIIKMRDGRHLRCVHNNPQGGHLADYAPHPAIVLKMEDGTGLLLPIIVLEMPSVLLMAAMRNVQIARPTLYEVVKEMIDKMGYEVKLVRVTKRVHEAYFAQLYLTKLGNETECVSFDLRPSDAINIAIRSKVPIQVNKYLAYSDGMRVIESAKSMQFSSADGLLFTELDRTLPRCCSVEGQTHSTTVKEELDIAGVTEG</sequence>
<dbReference type="EMBL" id="CM018038">
    <property type="protein sequence ID" value="KAA8537590.1"/>
    <property type="molecule type" value="Genomic_DNA"/>
</dbReference>
<dbReference type="InterPro" id="IPR036104">
    <property type="entry name" value="BFN_sf"/>
</dbReference>
<dbReference type="PROSITE" id="PS51658">
    <property type="entry name" value="BFN"/>
    <property type="match status" value="1"/>
</dbReference>
<evidence type="ECO:0000256" key="2">
    <source>
        <dbReference type="ARBA" id="ARBA00009095"/>
    </source>
</evidence>
<dbReference type="AlphaFoldDB" id="A0A5J5B4P2"/>
<dbReference type="CDD" id="cd11393">
    <property type="entry name" value="bHLH_AtbHLH_like"/>
    <property type="match status" value="1"/>
</dbReference>
<dbReference type="GO" id="GO:0016567">
    <property type="term" value="P:protein ubiquitination"/>
    <property type="evidence" value="ECO:0007669"/>
    <property type="project" value="TreeGrafter"/>
</dbReference>
<comment type="subcellular location">
    <subcellularLocation>
        <location evidence="1">Nucleus</location>
    </subcellularLocation>
</comment>
<evidence type="ECO:0000313" key="14">
    <source>
        <dbReference type="Proteomes" id="UP000325577"/>
    </source>
</evidence>
<evidence type="ECO:0000313" key="13">
    <source>
        <dbReference type="EMBL" id="KAA8537590.1"/>
    </source>
</evidence>
<dbReference type="OrthoDB" id="566255at2759"/>
<keyword evidence="4" id="KW-0540">Nuclease</keyword>
<dbReference type="GO" id="GO:0046983">
    <property type="term" value="F:protein dimerization activity"/>
    <property type="evidence" value="ECO:0007669"/>
    <property type="project" value="InterPro"/>
</dbReference>